<name>A0A486T196_KLEPN</name>
<gene>
    <name evidence="1" type="ORF">SAMEA4873645_05355</name>
</gene>
<evidence type="ECO:0000313" key="1">
    <source>
        <dbReference type="EMBL" id="VGM19763.1"/>
    </source>
</evidence>
<dbReference type="RefSeq" id="WP_023304027.1">
    <property type="nucleotide sequence ID" value="NZ_BIGJ01000019.1"/>
</dbReference>
<reference evidence="1" key="1">
    <citation type="submission" date="2019-03" db="EMBL/GenBank/DDBJ databases">
        <authorList>
            <consortium name="Pathogen Informatics"/>
        </authorList>
    </citation>
    <scope>NUCLEOTIDE SEQUENCE</scope>
    <source>
        <strain evidence="1">5012STDY7626443</strain>
    </source>
</reference>
<proteinExistence type="predicted"/>
<accession>A0A486T196</accession>
<protein>
    <submittedName>
        <fullName evidence="1">Uncharacterized protein</fullName>
    </submittedName>
</protein>
<sequence>MHLILIAGLNDKIASRIVNHLRDSVGNTYFIAMNRRIGSKRISDSDFNNTINELVDYSFNKDADSFGLVIDQNLSNYIDIFNKLLPSSFITTPDIFPEDVHIDTDRKLNECVNKSKKKFELVVREIIRCVSFLNNQNQAKRNTTPLLLPVVNYEKNLVQELLCDVITELYGAKDKEKCLKDLIAKFDRKVQKHKIRVKDKEIQYYARGKIVFKSPGKYTHGIKFLKNEDKHSNFCYLNGVYRIGSKIHNGFHYDCENINSGKIKKDMRNCCGEGEKHNTLYINIYPNDFLRVPSK</sequence>
<dbReference type="AlphaFoldDB" id="A0A486T196"/>
<dbReference type="EMBL" id="CAAHCW010000033">
    <property type="protein sequence ID" value="VGM19763.1"/>
    <property type="molecule type" value="Genomic_DNA"/>
</dbReference>
<organism evidence="1">
    <name type="scientific">Klebsiella pneumoniae</name>
    <dbReference type="NCBI Taxonomy" id="573"/>
    <lineage>
        <taxon>Bacteria</taxon>
        <taxon>Pseudomonadati</taxon>
        <taxon>Pseudomonadota</taxon>
        <taxon>Gammaproteobacteria</taxon>
        <taxon>Enterobacterales</taxon>
        <taxon>Enterobacteriaceae</taxon>
        <taxon>Klebsiella/Raoultella group</taxon>
        <taxon>Klebsiella</taxon>
        <taxon>Klebsiella pneumoniae complex</taxon>
    </lineage>
</organism>